<evidence type="ECO:0000313" key="2">
    <source>
        <dbReference type="EMBL" id="WAR05345.1"/>
    </source>
</evidence>
<accession>A0ABY7E5N3</accession>
<proteinExistence type="predicted"/>
<dbReference type="Proteomes" id="UP001164746">
    <property type="component" value="Chromosome 5"/>
</dbReference>
<dbReference type="EMBL" id="CP111016">
    <property type="protein sequence ID" value="WAR05345.1"/>
    <property type="molecule type" value="Genomic_DNA"/>
</dbReference>
<sequence>MPTGNHEHKKFIYLKILAASLIHAMLASTMEPGMVAMVTLSRPKVPLQLPTVYGTFTAVPTSTYVDDLKECHELDPVDEEQTYDEVRGSYVQPRSEPLDGKQMSHSCDSIKGTIVGKADYDNDINPIRFHINQRDNLNTDLYSYSRIGNEHGSDGYDICSSASRFRKTGRDVEHL</sequence>
<protein>
    <submittedName>
        <fullName evidence="2">Uncharacterized protein</fullName>
    </submittedName>
</protein>
<keyword evidence="1" id="KW-0732">Signal</keyword>
<reference evidence="2" key="1">
    <citation type="submission" date="2022-11" db="EMBL/GenBank/DDBJ databases">
        <title>Centuries of genome instability and evolution in soft-shell clam transmissible cancer (bioRxiv).</title>
        <authorList>
            <person name="Hart S.F.M."/>
            <person name="Yonemitsu M.A."/>
            <person name="Giersch R.M."/>
            <person name="Beal B.F."/>
            <person name="Arriagada G."/>
            <person name="Davis B.W."/>
            <person name="Ostrander E.A."/>
            <person name="Goff S.P."/>
            <person name="Metzger M.J."/>
        </authorList>
    </citation>
    <scope>NUCLEOTIDE SEQUENCE</scope>
    <source>
        <strain evidence="2">MELC-2E11</strain>
        <tissue evidence="2">Siphon/mantle</tissue>
    </source>
</reference>
<evidence type="ECO:0000256" key="1">
    <source>
        <dbReference type="SAM" id="SignalP"/>
    </source>
</evidence>
<feature type="chain" id="PRO_5045661946" evidence="1">
    <location>
        <begin position="28"/>
        <end position="175"/>
    </location>
</feature>
<keyword evidence="3" id="KW-1185">Reference proteome</keyword>
<evidence type="ECO:0000313" key="3">
    <source>
        <dbReference type="Proteomes" id="UP001164746"/>
    </source>
</evidence>
<organism evidence="2 3">
    <name type="scientific">Mya arenaria</name>
    <name type="common">Soft-shell clam</name>
    <dbReference type="NCBI Taxonomy" id="6604"/>
    <lineage>
        <taxon>Eukaryota</taxon>
        <taxon>Metazoa</taxon>
        <taxon>Spiralia</taxon>
        <taxon>Lophotrochozoa</taxon>
        <taxon>Mollusca</taxon>
        <taxon>Bivalvia</taxon>
        <taxon>Autobranchia</taxon>
        <taxon>Heteroconchia</taxon>
        <taxon>Euheterodonta</taxon>
        <taxon>Imparidentia</taxon>
        <taxon>Neoheterodontei</taxon>
        <taxon>Myida</taxon>
        <taxon>Myoidea</taxon>
        <taxon>Myidae</taxon>
        <taxon>Mya</taxon>
    </lineage>
</organism>
<gene>
    <name evidence="2" type="ORF">MAR_020714</name>
</gene>
<name>A0ABY7E5N3_MYAAR</name>
<feature type="signal peptide" evidence="1">
    <location>
        <begin position="1"/>
        <end position="27"/>
    </location>
</feature>